<keyword evidence="5" id="KW-0496">Mitochondrion</keyword>
<gene>
    <name evidence="5" type="primary">rps7</name>
</gene>
<evidence type="ECO:0000313" key="5">
    <source>
        <dbReference type="EMBL" id="QQJ94649.1"/>
    </source>
</evidence>
<sequence length="140" mass="16697">MNSFLYKFKTKLTCKGKKSKSFIFFNKSLKFLQKNIKKNHKKLIQISIINLAPVFNIKSVKKNKKKSKEFPFFLTNKLRVDLSVKFLIDKIKLRKTSNSKNQLSNEFVKIFKKESSILLKKKNLDSQSFAQKKYANYRWF</sequence>
<dbReference type="GO" id="GO:1990904">
    <property type="term" value="C:ribonucleoprotein complex"/>
    <property type="evidence" value="ECO:0007669"/>
    <property type="project" value="UniProtKB-KW"/>
</dbReference>
<dbReference type="EMBL" id="MW023083">
    <property type="protein sequence ID" value="QQJ94649.1"/>
    <property type="molecule type" value="Genomic_DNA"/>
</dbReference>
<keyword evidence="3" id="KW-0687">Ribonucleoprotein</keyword>
<geneLocation type="mitochondrion" evidence="5"/>
<keyword evidence="2 5" id="KW-0689">Ribosomal protein</keyword>
<dbReference type="InterPro" id="IPR000235">
    <property type="entry name" value="Ribosomal_uS7"/>
</dbReference>
<accession>A0A7T6UZP9</accession>
<proteinExistence type="inferred from homology"/>
<evidence type="ECO:0000256" key="1">
    <source>
        <dbReference type="ARBA" id="ARBA00007151"/>
    </source>
</evidence>
<feature type="domain" description="Small ribosomal subunit protein uS7" evidence="4">
    <location>
        <begin position="5"/>
        <end position="125"/>
    </location>
</feature>
<protein>
    <submittedName>
        <fullName evidence="5">Ribosomal protein S7</fullName>
    </submittedName>
</protein>
<name>A0A7T6UZP9_LITUN</name>
<evidence type="ECO:0000259" key="4">
    <source>
        <dbReference type="Pfam" id="PF00177"/>
    </source>
</evidence>
<dbReference type="RefSeq" id="YP_010139041.1">
    <property type="nucleotide sequence ID" value="NC_056903.1"/>
</dbReference>
<evidence type="ECO:0000256" key="2">
    <source>
        <dbReference type="ARBA" id="ARBA00022980"/>
    </source>
</evidence>
<evidence type="ECO:0000256" key="3">
    <source>
        <dbReference type="ARBA" id="ARBA00023274"/>
    </source>
</evidence>
<dbReference type="AlphaFoldDB" id="A0A7T6UZP9"/>
<dbReference type="PIRSF" id="PIRSF002122">
    <property type="entry name" value="RPS7p_RPS7a_RPS5e_RPS7o"/>
    <property type="match status" value="1"/>
</dbReference>
<dbReference type="Gene3D" id="1.10.455.10">
    <property type="entry name" value="Ribosomal protein S7 domain"/>
    <property type="match status" value="1"/>
</dbReference>
<dbReference type="SUPFAM" id="SSF47973">
    <property type="entry name" value="Ribosomal protein S7"/>
    <property type="match status" value="1"/>
</dbReference>
<dbReference type="GeneID" id="67132389"/>
<dbReference type="InterPro" id="IPR023798">
    <property type="entry name" value="Ribosomal_uS7_dom"/>
</dbReference>
<dbReference type="Pfam" id="PF00177">
    <property type="entry name" value="Ribosomal_S7"/>
    <property type="match status" value="1"/>
</dbReference>
<dbReference type="GO" id="GO:0005840">
    <property type="term" value="C:ribosome"/>
    <property type="evidence" value="ECO:0007669"/>
    <property type="project" value="UniProtKB-KW"/>
</dbReference>
<comment type="similarity">
    <text evidence="1">Belongs to the universal ribosomal protein uS7 family.</text>
</comment>
<reference evidence="5" key="1">
    <citation type="journal article" date="2021" name="J. Appl. Phycol.">
        <title>Mitochondrial genome of the harmful algal bloom species Odontella regia (Mediophyceae, Bacillariophyta).</title>
        <authorList>
            <person name="Wang Y."/>
            <person name="Chen Y."/>
            <person name="Wang J."/>
            <person name="Liu F."/>
            <person name="Chen N."/>
        </authorList>
    </citation>
    <scope>NUCLEOTIDE SEQUENCE</scope>
</reference>
<dbReference type="InterPro" id="IPR036823">
    <property type="entry name" value="Ribosomal_uS7_dom_sf"/>
</dbReference>
<dbReference type="GO" id="GO:0006412">
    <property type="term" value="P:translation"/>
    <property type="evidence" value="ECO:0007669"/>
    <property type="project" value="InterPro"/>
</dbReference>
<organism evidence="5">
    <name type="scientific">Lithodesmium undulatum</name>
    <name type="common">Marine centric diatom</name>
    <dbReference type="NCBI Taxonomy" id="59812"/>
    <lineage>
        <taxon>Eukaryota</taxon>
        <taxon>Sar</taxon>
        <taxon>Stramenopiles</taxon>
        <taxon>Ochrophyta</taxon>
        <taxon>Bacillariophyta</taxon>
        <taxon>Mediophyceae</taxon>
        <taxon>Lithodesmiophycidae</taxon>
        <taxon>Lithodesmiales</taxon>
        <taxon>Lithodesmiaceae</taxon>
        <taxon>Lithodesmium</taxon>
    </lineage>
</organism>